<keyword evidence="2 5" id="KW-0378">Hydrolase</keyword>
<comment type="domain">
    <text evidence="5">The Q motif is unique to and characteristic of the DEAD box family of RNA helicases and controls ATP binding and hydrolysis.</text>
</comment>
<evidence type="ECO:0000256" key="5">
    <source>
        <dbReference type="RuleBase" id="RU365068"/>
    </source>
</evidence>
<feature type="domain" description="Helicase C-terminal" evidence="7">
    <location>
        <begin position="335"/>
        <end position="490"/>
    </location>
</feature>
<sequence>MQVYDFDPDDRPHKKRVVFVDPMEKLASKDDTEGFYGFTNMEPKQNEQTEEDDTSFSLPLWMKNPNGIADVKIPVTTLSKRVDPVIMRNLGLMNITEFFPVQRELLPLLFRPRTFGGDVCVAAPTGSGKTLTYVIPIVQNLLSRVVMRVRAVIVVPTKDLVRQVRKVFKQVAHGTDIRVQFLQATDNSTAHLDDSDTQVCDILVCTPDGLVQKMSEPTFDLQHLRYLVLDEADQLLDGKSSTSETNWIEKVISASHKRETSGVVTIREKAPHRNDPREEPLFKILLSATMTKNPAELSHLQLVNPQFYSTSITYTLPPTLKQYVVTTNLMNKPLVLLHMLMNLEISQALCFCSSIKSTHKLYLILRSILGEKVAEFSSHITTKQRKEILRHFAAKKIQIIICSDVMSRGMDLEGVTNIIQYDLPNSGEIHVHRSGRTARAGKKGTNYNLISEEEQTLFDTLLTSVKGVEYEKIEYGKEMENLRPLMEKAGKELGHKLLEEKRRNTTAPRYLKKIKK</sequence>
<evidence type="ECO:0000256" key="1">
    <source>
        <dbReference type="ARBA" id="ARBA00022741"/>
    </source>
</evidence>
<dbReference type="PROSITE" id="PS51194">
    <property type="entry name" value="HELICASE_CTER"/>
    <property type="match status" value="1"/>
</dbReference>
<protein>
    <recommendedName>
        <fullName evidence="5">ATP-dependent RNA helicase</fullName>
        <ecNumber evidence="5">3.6.4.13</ecNumber>
    </recommendedName>
</protein>
<evidence type="ECO:0000313" key="8">
    <source>
        <dbReference type="EMBL" id="PRP77206.1"/>
    </source>
</evidence>
<keyword evidence="1 5" id="KW-0547">Nucleotide-binding</keyword>
<evidence type="ECO:0000259" key="6">
    <source>
        <dbReference type="PROSITE" id="PS51192"/>
    </source>
</evidence>
<dbReference type="InParanoid" id="A0A2P6MZT6"/>
<dbReference type="SMART" id="SM00490">
    <property type="entry name" value="HELICc"/>
    <property type="match status" value="1"/>
</dbReference>
<dbReference type="GO" id="GO:0016787">
    <property type="term" value="F:hydrolase activity"/>
    <property type="evidence" value="ECO:0007669"/>
    <property type="project" value="UniProtKB-KW"/>
</dbReference>
<dbReference type="Gene3D" id="3.40.50.300">
    <property type="entry name" value="P-loop containing nucleotide triphosphate hydrolases"/>
    <property type="match status" value="2"/>
</dbReference>
<comment type="function">
    <text evidence="5">RNA helicase.</text>
</comment>
<evidence type="ECO:0000256" key="3">
    <source>
        <dbReference type="ARBA" id="ARBA00022840"/>
    </source>
</evidence>
<dbReference type="InterPro" id="IPR001650">
    <property type="entry name" value="Helicase_C-like"/>
</dbReference>
<feature type="domain" description="Helicase ATP-binding" evidence="6">
    <location>
        <begin position="110"/>
        <end position="308"/>
    </location>
</feature>
<comment type="catalytic activity">
    <reaction evidence="5">
        <text>ATP + H2O = ADP + phosphate + H(+)</text>
        <dbReference type="Rhea" id="RHEA:13065"/>
        <dbReference type="ChEBI" id="CHEBI:15377"/>
        <dbReference type="ChEBI" id="CHEBI:15378"/>
        <dbReference type="ChEBI" id="CHEBI:30616"/>
        <dbReference type="ChEBI" id="CHEBI:43474"/>
        <dbReference type="ChEBI" id="CHEBI:456216"/>
        <dbReference type="EC" id="3.6.4.13"/>
    </reaction>
</comment>
<dbReference type="InterPro" id="IPR027417">
    <property type="entry name" value="P-loop_NTPase"/>
</dbReference>
<dbReference type="FunCoup" id="A0A2P6MZT6">
    <property type="interactions" value="915"/>
</dbReference>
<dbReference type="AlphaFoldDB" id="A0A2P6MZT6"/>
<keyword evidence="4 5" id="KW-0694">RNA-binding</keyword>
<evidence type="ECO:0000256" key="4">
    <source>
        <dbReference type="ARBA" id="ARBA00022884"/>
    </source>
</evidence>
<comment type="caution">
    <text evidence="8">The sequence shown here is derived from an EMBL/GenBank/DDBJ whole genome shotgun (WGS) entry which is preliminary data.</text>
</comment>
<dbReference type="CDD" id="cd18787">
    <property type="entry name" value="SF2_C_DEAD"/>
    <property type="match status" value="1"/>
</dbReference>
<accession>A0A2P6MZT6</accession>
<evidence type="ECO:0000313" key="9">
    <source>
        <dbReference type="Proteomes" id="UP000241769"/>
    </source>
</evidence>
<dbReference type="GO" id="GO:0003723">
    <property type="term" value="F:RNA binding"/>
    <property type="evidence" value="ECO:0007669"/>
    <property type="project" value="UniProtKB-UniRule"/>
</dbReference>
<dbReference type="GO" id="GO:0003724">
    <property type="term" value="F:RNA helicase activity"/>
    <property type="evidence" value="ECO:0007669"/>
    <property type="project" value="UniProtKB-EC"/>
</dbReference>
<dbReference type="EC" id="3.6.4.13" evidence="5"/>
<gene>
    <name evidence="8" type="ORF">PROFUN_13392</name>
</gene>
<dbReference type="Pfam" id="PF00270">
    <property type="entry name" value="DEAD"/>
    <property type="match status" value="1"/>
</dbReference>
<keyword evidence="3 5" id="KW-0067">ATP-binding</keyword>
<dbReference type="Proteomes" id="UP000241769">
    <property type="component" value="Unassembled WGS sequence"/>
</dbReference>
<keyword evidence="5" id="KW-0347">Helicase</keyword>
<dbReference type="InterPro" id="IPR014001">
    <property type="entry name" value="Helicase_ATP-bd"/>
</dbReference>
<dbReference type="PROSITE" id="PS51192">
    <property type="entry name" value="HELICASE_ATP_BIND_1"/>
    <property type="match status" value="1"/>
</dbReference>
<organism evidence="8 9">
    <name type="scientific">Planoprotostelium fungivorum</name>
    <dbReference type="NCBI Taxonomy" id="1890364"/>
    <lineage>
        <taxon>Eukaryota</taxon>
        <taxon>Amoebozoa</taxon>
        <taxon>Evosea</taxon>
        <taxon>Variosea</taxon>
        <taxon>Cavosteliida</taxon>
        <taxon>Cavosteliaceae</taxon>
        <taxon>Planoprotostelium</taxon>
    </lineage>
</organism>
<name>A0A2P6MZT6_9EUKA</name>
<dbReference type="SMART" id="SM00487">
    <property type="entry name" value="DEXDc"/>
    <property type="match status" value="1"/>
</dbReference>
<keyword evidence="9" id="KW-1185">Reference proteome</keyword>
<reference evidence="8 9" key="1">
    <citation type="journal article" date="2018" name="Genome Biol. Evol.">
        <title>Multiple Roots of Fruiting Body Formation in Amoebozoa.</title>
        <authorList>
            <person name="Hillmann F."/>
            <person name="Forbes G."/>
            <person name="Novohradska S."/>
            <person name="Ferling I."/>
            <person name="Riege K."/>
            <person name="Groth M."/>
            <person name="Westermann M."/>
            <person name="Marz M."/>
            <person name="Spaller T."/>
            <person name="Winckler T."/>
            <person name="Schaap P."/>
            <person name="Glockner G."/>
        </authorList>
    </citation>
    <scope>NUCLEOTIDE SEQUENCE [LARGE SCALE GENOMIC DNA]</scope>
    <source>
        <strain evidence="8 9">Jena</strain>
    </source>
</reference>
<dbReference type="STRING" id="1890364.A0A2P6MZT6"/>
<dbReference type="EMBL" id="MDYQ01000275">
    <property type="protein sequence ID" value="PRP77206.1"/>
    <property type="molecule type" value="Genomic_DNA"/>
</dbReference>
<comment type="similarity">
    <text evidence="5">Belongs to the DEAD box helicase family.</text>
</comment>
<evidence type="ECO:0000256" key="2">
    <source>
        <dbReference type="ARBA" id="ARBA00022801"/>
    </source>
</evidence>
<dbReference type="OrthoDB" id="3370at2759"/>
<dbReference type="InterPro" id="IPR011545">
    <property type="entry name" value="DEAD/DEAH_box_helicase_dom"/>
</dbReference>
<dbReference type="GO" id="GO:0005524">
    <property type="term" value="F:ATP binding"/>
    <property type="evidence" value="ECO:0007669"/>
    <property type="project" value="UniProtKB-UniRule"/>
</dbReference>
<proteinExistence type="inferred from homology"/>
<dbReference type="Pfam" id="PF00271">
    <property type="entry name" value="Helicase_C"/>
    <property type="match status" value="1"/>
</dbReference>
<dbReference type="SUPFAM" id="SSF52540">
    <property type="entry name" value="P-loop containing nucleoside triphosphate hydrolases"/>
    <property type="match status" value="1"/>
</dbReference>
<dbReference type="PANTHER" id="PTHR24031">
    <property type="entry name" value="RNA HELICASE"/>
    <property type="match status" value="1"/>
</dbReference>
<evidence type="ECO:0000259" key="7">
    <source>
        <dbReference type="PROSITE" id="PS51194"/>
    </source>
</evidence>